<name>A0A1C7PEN7_9BACT</name>
<dbReference type="KEGG" id="agl:PYTT_0271"/>
<evidence type="ECO:0000313" key="1">
    <source>
        <dbReference type="EMBL" id="SEH72755.1"/>
    </source>
</evidence>
<dbReference type="EMBL" id="LT629973">
    <property type="protein sequence ID" value="SEH72755.1"/>
    <property type="molecule type" value="Genomic_DNA"/>
</dbReference>
<sequence>MRGEKQKMIILREKWWQVSACLEPIVCRVLRLPPIRSGRSIPGPFETSSFRTFLSRLSRTGASLHATRFETGTRRTAAGAPGIGRFLLDNRVFSGRIRTCPKGDIY</sequence>
<gene>
    <name evidence="1" type="ORF">PYTT_0271</name>
</gene>
<evidence type="ECO:0000313" key="2">
    <source>
        <dbReference type="Proteomes" id="UP000176204"/>
    </source>
</evidence>
<proteinExistence type="predicted"/>
<dbReference type="STRING" id="1679444.PYTT_0271"/>
<keyword evidence="2" id="KW-1185">Reference proteome</keyword>
<dbReference type="Proteomes" id="UP000176204">
    <property type="component" value="Chromosome I"/>
</dbReference>
<dbReference type="AlphaFoldDB" id="A0A1C7PEN7"/>
<protein>
    <submittedName>
        <fullName evidence="1">Uncharacterized protein</fullName>
    </submittedName>
</protein>
<organism evidence="1 2">
    <name type="scientific">Akkermansia glycaniphila</name>
    <dbReference type="NCBI Taxonomy" id="1679444"/>
    <lineage>
        <taxon>Bacteria</taxon>
        <taxon>Pseudomonadati</taxon>
        <taxon>Verrucomicrobiota</taxon>
        <taxon>Verrucomicrobiia</taxon>
        <taxon>Verrucomicrobiales</taxon>
        <taxon>Akkermansiaceae</taxon>
        <taxon>Akkermansia</taxon>
    </lineage>
</organism>
<accession>A0A1C7PEN7</accession>
<reference evidence="2" key="1">
    <citation type="submission" date="2016-09" db="EMBL/GenBank/DDBJ databases">
        <authorList>
            <person name="Koehorst J."/>
        </authorList>
    </citation>
    <scope>NUCLEOTIDE SEQUENCE [LARGE SCALE GENOMIC DNA]</scope>
</reference>